<proteinExistence type="predicted"/>
<dbReference type="GeneID" id="54583704"/>
<dbReference type="AlphaFoldDB" id="A0A6A6HVB8"/>
<accession>A0A6A6HVB8</accession>
<evidence type="ECO:0000313" key="2">
    <source>
        <dbReference type="Proteomes" id="UP000800094"/>
    </source>
</evidence>
<gene>
    <name evidence="1" type="ORF">BU26DRAFT_524869</name>
</gene>
<reference evidence="1" key="1">
    <citation type="journal article" date="2020" name="Stud. Mycol.">
        <title>101 Dothideomycetes genomes: a test case for predicting lifestyles and emergence of pathogens.</title>
        <authorList>
            <person name="Haridas S."/>
            <person name="Albert R."/>
            <person name="Binder M."/>
            <person name="Bloem J."/>
            <person name="Labutti K."/>
            <person name="Salamov A."/>
            <person name="Andreopoulos B."/>
            <person name="Baker S."/>
            <person name="Barry K."/>
            <person name="Bills G."/>
            <person name="Bluhm B."/>
            <person name="Cannon C."/>
            <person name="Castanera R."/>
            <person name="Culley D."/>
            <person name="Daum C."/>
            <person name="Ezra D."/>
            <person name="Gonzalez J."/>
            <person name="Henrissat B."/>
            <person name="Kuo A."/>
            <person name="Liang C."/>
            <person name="Lipzen A."/>
            <person name="Lutzoni F."/>
            <person name="Magnuson J."/>
            <person name="Mondo S."/>
            <person name="Nolan M."/>
            <person name="Ohm R."/>
            <person name="Pangilinan J."/>
            <person name="Park H.-J."/>
            <person name="Ramirez L."/>
            <person name="Alfaro M."/>
            <person name="Sun H."/>
            <person name="Tritt A."/>
            <person name="Yoshinaga Y."/>
            <person name="Zwiers L.-H."/>
            <person name="Turgeon B."/>
            <person name="Goodwin S."/>
            <person name="Spatafora J."/>
            <person name="Crous P."/>
            <person name="Grigoriev I."/>
        </authorList>
    </citation>
    <scope>NUCLEOTIDE SEQUENCE</scope>
    <source>
        <strain evidence="1">CBS 122368</strain>
    </source>
</reference>
<dbReference type="OrthoDB" id="5150140at2759"/>
<name>A0A6A6HVB8_9PLEO</name>
<sequence length="64" mass="7380">MRALPYKRYILSTDPLSARCFSYIDYYSVTFDHLVPADDPDPELLSLKWIMMTEHSSTDAACFA</sequence>
<organism evidence="1 2">
    <name type="scientific">Trematosphaeria pertusa</name>
    <dbReference type="NCBI Taxonomy" id="390896"/>
    <lineage>
        <taxon>Eukaryota</taxon>
        <taxon>Fungi</taxon>
        <taxon>Dikarya</taxon>
        <taxon>Ascomycota</taxon>
        <taxon>Pezizomycotina</taxon>
        <taxon>Dothideomycetes</taxon>
        <taxon>Pleosporomycetidae</taxon>
        <taxon>Pleosporales</taxon>
        <taxon>Massarineae</taxon>
        <taxon>Trematosphaeriaceae</taxon>
        <taxon>Trematosphaeria</taxon>
    </lineage>
</organism>
<dbReference type="EMBL" id="ML987210">
    <property type="protein sequence ID" value="KAF2241702.1"/>
    <property type="molecule type" value="Genomic_DNA"/>
</dbReference>
<dbReference type="RefSeq" id="XP_033676706.1">
    <property type="nucleotide sequence ID" value="XM_033830374.1"/>
</dbReference>
<keyword evidence="2" id="KW-1185">Reference proteome</keyword>
<protein>
    <submittedName>
        <fullName evidence="1">Uncharacterized protein</fullName>
    </submittedName>
</protein>
<evidence type="ECO:0000313" key="1">
    <source>
        <dbReference type="EMBL" id="KAF2241702.1"/>
    </source>
</evidence>
<dbReference type="Proteomes" id="UP000800094">
    <property type="component" value="Unassembled WGS sequence"/>
</dbReference>